<protein>
    <submittedName>
        <fullName evidence="1">YlbF family regulator</fullName>
    </submittedName>
</protein>
<dbReference type="PANTHER" id="PTHR38448">
    <property type="entry name" value="REGULATORY PROTEIN YLBF-RELATED"/>
    <property type="match status" value="1"/>
</dbReference>
<accession>A0ABW4KF15</accession>
<sequence>MLATLERVQLIDHAEMLGEMIKQTDLAERYRLYYHKLQEDPDTKRKIAAFNEMKEKYEEVQRFGRYHPDYLQVTRQTRALKREMDMDENVAGFRRAEHELQSLLDQIGVIIGQAVSSNVKVVTGNPFFETGSACGGGCGSGGACGCSA</sequence>
<dbReference type="InterPro" id="IPR023378">
    <property type="entry name" value="YheA/YmcA-like_dom_sf"/>
</dbReference>
<name>A0ABW4KF15_9BACI</name>
<keyword evidence="2" id="KW-1185">Reference proteome</keyword>
<dbReference type="Gene3D" id="1.20.1500.10">
    <property type="entry name" value="YheA/YmcA-like"/>
    <property type="match status" value="1"/>
</dbReference>
<dbReference type="SUPFAM" id="SSF158622">
    <property type="entry name" value="YheA/YmcA-like"/>
    <property type="match status" value="1"/>
</dbReference>
<dbReference type="InterPro" id="IPR052767">
    <property type="entry name" value="Bact_com_dev_regulator"/>
</dbReference>
<dbReference type="PANTHER" id="PTHR38448:SF2">
    <property type="entry name" value="REGULATORY PROTEIN YLBF"/>
    <property type="match status" value="1"/>
</dbReference>
<comment type="caution">
    <text evidence="1">The sequence shown here is derived from an EMBL/GenBank/DDBJ whole genome shotgun (WGS) entry which is preliminary data.</text>
</comment>
<dbReference type="InterPro" id="IPR010368">
    <property type="entry name" value="Com_YlbF"/>
</dbReference>
<evidence type="ECO:0000313" key="1">
    <source>
        <dbReference type="EMBL" id="MFD1705771.1"/>
    </source>
</evidence>
<dbReference type="EMBL" id="JBHUEO010000005">
    <property type="protein sequence ID" value="MFD1705771.1"/>
    <property type="molecule type" value="Genomic_DNA"/>
</dbReference>
<dbReference type="RefSeq" id="WP_380772317.1">
    <property type="nucleotide sequence ID" value="NZ_JBHUEO010000005.1"/>
</dbReference>
<reference evidence="2" key="1">
    <citation type="journal article" date="2019" name="Int. J. Syst. Evol. Microbiol.">
        <title>The Global Catalogue of Microorganisms (GCM) 10K type strain sequencing project: providing services to taxonomists for standard genome sequencing and annotation.</title>
        <authorList>
            <consortium name="The Broad Institute Genomics Platform"/>
            <consortium name="The Broad Institute Genome Sequencing Center for Infectious Disease"/>
            <person name="Wu L."/>
            <person name="Ma J."/>
        </authorList>
    </citation>
    <scope>NUCLEOTIDE SEQUENCE [LARGE SCALE GENOMIC DNA]</scope>
    <source>
        <strain evidence="2">CGMCC 1.12295</strain>
    </source>
</reference>
<evidence type="ECO:0000313" key="2">
    <source>
        <dbReference type="Proteomes" id="UP001597301"/>
    </source>
</evidence>
<proteinExistence type="predicted"/>
<organism evidence="1 2">
    <name type="scientific">Siminovitchia sediminis</name>
    <dbReference type="NCBI Taxonomy" id="1274353"/>
    <lineage>
        <taxon>Bacteria</taxon>
        <taxon>Bacillati</taxon>
        <taxon>Bacillota</taxon>
        <taxon>Bacilli</taxon>
        <taxon>Bacillales</taxon>
        <taxon>Bacillaceae</taxon>
        <taxon>Siminovitchia</taxon>
    </lineage>
</organism>
<dbReference type="Proteomes" id="UP001597301">
    <property type="component" value="Unassembled WGS sequence"/>
</dbReference>
<gene>
    <name evidence="1" type="ORF">ACFSCZ_03285</name>
</gene>
<dbReference type="Pfam" id="PF06133">
    <property type="entry name" value="Com_YlbF"/>
    <property type="match status" value="1"/>
</dbReference>